<dbReference type="KEGG" id="oar:OA238_c16990"/>
<protein>
    <submittedName>
        <fullName evidence="1">Uncharacterized protein</fullName>
    </submittedName>
</protein>
<accession>B5JZ15</accession>
<gene>
    <name evidence="1" type="ORF">OA238_c15690</name>
    <name evidence="2" type="ORF">OA238_c16990</name>
</gene>
<dbReference type="KEGG" id="oar:OA238_c15690"/>
<evidence type="ECO:0000313" key="2">
    <source>
        <dbReference type="EMBL" id="AGI71814.1"/>
    </source>
</evidence>
<proteinExistence type="predicted"/>
<sequence length="53" mass="5943">MIKRSAWQNMVTPTKYREFQPTAGKTGAALNSMRPAKLACQLRAKTHALRKSP</sequence>
<keyword evidence="3" id="KW-1185">Reference proteome</keyword>
<organism evidence="1 3">
    <name type="scientific">Octadecabacter arcticus 238</name>
    <dbReference type="NCBI Taxonomy" id="391616"/>
    <lineage>
        <taxon>Bacteria</taxon>
        <taxon>Pseudomonadati</taxon>
        <taxon>Pseudomonadota</taxon>
        <taxon>Alphaproteobacteria</taxon>
        <taxon>Rhodobacterales</taxon>
        <taxon>Roseobacteraceae</taxon>
        <taxon>Octadecabacter</taxon>
    </lineage>
</organism>
<dbReference type="HOGENOM" id="CLU_3064102_0_0_5"/>
<name>B5JZ15_9RHOB</name>
<dbReference type="EMBL" id="CP003742">
    <property type="protein sequence ID" value="AGI71814.1"/>
    <property type="molecule type" value="Genomic_DNA"/>
</dbReference>
<dbReference type="EMBL" id="CP003742">
    <property type="protein sequence ID" value="AGI71699.1"/>
    <property type="molecule type" value="Genomic_DNA"/>
</dbReference>
<evidence type="ECO:0000313" key="1">
    <source>
        <dbReference type="EMBL" id="AGI71699.1"/>
    </source>
</evidence>
<dbReference type="AlphaFoldDB" id="B5JZ15"/>
<dbReference type="Proteomes" id="UP000004688">
    <property type="component" value="Chromosome"/>
</dbReference>
<evidence type="ECO:0000313" key="3">
    <source>
        <dbReference type="Proteomes" id="UP000004688"/>
    </source>
</evidence>
<reference evidence="1 3" key="1">
    <citation type="journal article" date="2013" name="PLoS ONE">
        <title>Poles Apart: Arctic and Antarctic Octadecabacter strains Share High Genome Plasticity and a New Type of Xanthorhodopsin.</title>
        <authorList>
            <person name="Vollmers J."/>
            <person name="Voget S."/>
            <person name="Dietrich S."/>
            <person name="Gollnow K."/>
            <person name="Smits M."/>
            <person name="Meyer K."/>
            <person name="Brinkhoff T."/>
            <person name="Simon M."/>
            <person name="Daniel R."/>
        </authorList>
    </citation>
    <scope>NUCLEOTIDE SEQUENCE [LARGE SCALE GENOMIC DNA]</scope>
    <source>
        <strain evidence="1 3">238</strain>
    </source>
</reference>